<keyword evidence="5" id="KW-0378">Hydrolase</keyword>
<dbReference type="SUPFAM" id="SSF52266">
    <property type="entry name" value="SGNH hydrolase"/>
    <property type="match status" value="1"/>
</dbReference>
<evidence type="ECO:0000259" key="1">
    <source>
        <dbReference type="Pfam" id="PF13472"/>
    </source>
</evidence>
<dbReference type="Pfam" id="PF13472">
    <property type="entry name" value="Lipase_GDSL_2"/>
    <property type="match status" value="1"/>
</dbReference>
<dbReference type="PANTHER" id="PTHR30383">
    <property type="entry name" value="THIOESTERASE 1/PROTEASE 1/LYSOPHOSPHOLIPASE L1"/>
    <property type="match status" value="1"/>
</dbReference>
<dbReference type="CDD" id="cd01841">
    <property type="entry name" value="NnaC_like"/>
    <property type="match status" value="1"/>
</dbReference>
<reference evidence="4 8" key="2">
    <citation type="journal article" date="2016" name="Sci. Rep.">
        <title>Serotype IV Streptococcus agalactiae ST-452 has arisen from large genomic recombination events between CC23 and the hypervirulent CC17 lineages.</title>
        <authorList>
            <person name="Campisi E."/>
            <person name="Rinaudo C.D."/>
            <person name="Donati C."/>
            <person name="Barucco M."/>
            <person name="Torricelli G."/>
            <person name="Edwards M.S."/>
            <person name="Baker C.J."/>
            <person name="Margarit I."/>
            <person name="Rosini R."/>
        </authorList>
    </citation>
    <scope>NUCLEOTIDE SEQUENCE [LARGE SCALE GENOMIC DNA]</scope>
    <source>
        <strain evidence="4 8">CZ-PW-140</strain>
    </source>
</reference>
<evidence type="ECO:0000313" key="2">
    <source>
        <dbReference type="EMBL" id="KLJ31061.1"/>
    </source>
</evidence>
<evidence type="ECO:0000313" key="4">
    <source>
        <dbReference type="EMBL" id="OCM72681.1"/>
    </source>
</evidence>
<name>A0A075MZP1_STRAG</name>
<evidence type="ECO:0000313" key="3">
    <source>
        <dbReference type="EMBL" id="KLL34845.1"/>
    </source>
</evidence>
<dbReference type="AlphaFoldDB" id="A0A075MZP1"/>
<dbReference type="EMBL" id="LBKL01000105">
    <property type="protein sequence ID" value="KLL34845.1"/>
    <property type="molecule type" value="Genomic_DNA"/>
</dbReference>
<dbReference type="Proteomes" id="UP000035174">
    <property type="component" value="Unassembled WGS sequence"/>
</dbReference>
<gene>
    <name evidence="4" type="ORF">AX245_01225</name>
    <name evidence="5" type="ORF">NCTC8185_02443</name>
    <name evidence="3" type="ORF">WA04_12200</name>
    <name evidence="2" type="ORF">WA45_01345</name>
</gene>
<dbReference type="PANTHER" id="PTHR30383:SF5">
    <property type="entry name" value="SGNH HYDROLASE-TYPE ESTERASE DOMAIN-CONTAINING PROTEIN"/>
    <property type="match status" value="1"/>
</dbReference>
<dbReference type="InterPro" id="IPR013830">
    <property type="entry name" value="SGNH_hydro"/>
</dbReference>
<dbReference type="RefSeq" id="WP_000895130.1">
    <property type="nucleotide sequence ID" value="NZ_AP018935.1"/>
</dbReference>
<dbReference type="InterPro" id="IPR036514">
    <property type="entry name" value="SGNH_hydro_sf"/>
</dbReference>
<organism evidence="4 8">
    <name type="scientific">Streptococcus agalactiae</name>
    <dbReference type="NCBI Taxonomy" id="1311"/>
    <lineage>
        <taxon>Bacteria</taxon>
        <taxon>Bacillati</taxon>
        <taxon>Bacillota</taxon>
        <taxon>Bacilli</taxon>
        <taxon>Lactobacillales</taxon>
        <taxon>Streptococcaceae</taxon>
        <taxon>Streptococcus</taxon>
    </lineage>
</organism>
<dbReference type="GO" id="GO:0004622">
    <property type="term" value="F:phosphatidylcholine lysophospholipase activity"/>
    <property type="evidence" value="ECO:0007669"/>
    <property type="project" value="TreeGrafter"/>
</dbReference>
<dbReference type="EMBL" id="LCVB01000012">
    <property type="protein sequence ID" value="KLJ31061.1"/>
    <property type="molecule type" value="Genomic_DNA"/>
</dbReference>
<feature type="domain" description="SGNH hydrolase-type esterase" evidence="1">
    <location>
        <begin position="47"/>
        <end position="194"/>
    </location>
</feature>
<dbReference type="EMBL" id="UHEQ01000004">
    <property type="protein sequence ID" value="SUN15116.1"/>
    <property type="molecule type" value="Genomic_DNA"/>
</dbReference>
<proteinExistence type="predicted"/>
<evidence type="ECO:0000313" key="9">
    <source>
        <dbReference type="Proteomes" id="UP000254076"/>
    </source>
</evidence>
<dbReference type="Proteomes" id="UP000093122">
    <property type="component" value="Unassembled WGS sequence"/>
</dbReference>
<reference evidence="6 7" key="1">
    <citation type="journal article" date="2015" name="PLoS ONE">
        <title>Genomic analysis reveals the molecular basis for capsule loss in the group B streptococcus population.</title>
        <authorList>
            <consortium name="DEVANI Consortium"/>
            <person name="Rosini R."/>
            <person name="Campisi E."/>
            <person name="De Chiara M."/>
            <person name="Tettelin H."/>
            <person name="Rinaudo D."/>
            <person name="Toniolo C."/>
            <person name="Metruccio M."/>
            <person name="Guidotti S."/>
            <person name="Sorensen U.B."/>
            <person name="Kilian M."/>
            <person name="Ramirez M."/>
            <person name="Janulczyk R."/>
            <person name="Donati C."/>
            <person name="Grandi G."/>
            <person name="Margarit I."/>
        </authorList>
    </citation>
    <scope>NUCLEOTIDE SEQUENCE [LARGE SCALE GENOMIC DNA]</scope>
    <source>
        <strain evidence="3 7">DK-B-USS-215</strain>
        <strain evidence="2 6">ES-PW-063</strain>
    </source>
</reference>
<dbReference type="Proteomes" id="UP000254076">
    <property type="component" value="Unassembled WGS sequence"/>
</dbReference>
<evidence type="ECO:0000313" key="8">
    <source>
        <dbReference type="Proteomes" id="UP000093122"/>
    </source>
</evidence>
<dbReference type="KEGG" id="sage:EN72_06165"/>
<dbReference type="EMBL" id="MAWT01000002">
    <property type="protein sequence ID" value="OCM72681.1"/>
    <property type="molecule type" value="Genomic_DNA"/>
</dbReference>
<evidence type="ECO:0000313" key="5">
    <source>
        <dbReference type="EMBL" id="SUN15116.1"/>
    </source>
</evidence>
<dbReference type="Proteomes" id="UP000035346">
    <property type="component" value="Unassembled WGS sequence"/>
</dbReference>
<reference evidence="5 9" key="3">
    <citation type="submission" date="2018-06" db="EMBL/GenBank/DDBJ databases">
        <authorList>
            <consortium name="Pathogen Informatics"/>
            <person name="Doyle S."/>
        </authorList>
    </citation>
    <scope>NUCLEOTIDE SEQUENCE [LARGE SCALE GENOMIC DNA]</scope>
    <source>
        <strain evidence="5 9">NCTC8185</strain>
    </source>
</reference>
<comment type="caution">
    <text evidence="4">The sequence shown here is derived from an EMBL/GenBank/DDBJ whole genome shotgun (WGS) entry which is preliminary data.</text>
</comment>
<dbReference type="Gene3D" id="3.40.50.1110">
    <property type="entry name" value="SGNH hydrolase"/>
    <property type="match status" value="1"/>
</dbReference>
<accession>A0A075MZP1</accession>
<evidence type="ECO:0000313" key="7">
    <source>
        <dbReference type="Proteomes" id="UP000035346"/>
    </source>
</evidence>
<dbReference type="InterPro" id="IPR051532">
    <property type="entry name" value="Ester_Hydrolysis_Enzymes"/>
</dbReference>
<evidence type="ECO:0000313" key="6">
    <source>
        <dbReference type="Proteomes" id="UP000035174"/>
    </source>
</evidence>
<sequence length="204" mass="23217">MLEVIDKALRDYQMKREQFFEINNQTVQEGAIVFTGDSIVEFFPLKKHLGRDYPLVNRGVAGSDTYWLLENLRTQVWELLPSKVFILIGTNDIGLGHSQSEIIANITDIIAEIRAESYMTEINILSVLPVSEEDDYIERVKVRNNQAIKALNKTLSVISGINYIELYDLLVDEKGQLASSFTKDGLHLTDQAYAKISETIKLYL</sequence>
<protein>
    <submittedName>
        <fullName evidence="4 5">Lipase</fullName>
    </submittedName>
</protein>